<dbReference type="Pfam" id="PF03357">
    <property type="entry name" value="Snf7"/>
    <property type="match status" value="1"/>
</dbReference>
<feature type="region of interest" description="Disordered" evidence="1">
    <location>
        <begin position="176"/>
        <end position="214"/>
    </location>
</feature>
<organism evidence="2">
    <name type="scientific">Strombidinopsis acuminata</name>
    <dbReference type="NCBI Taxonomy" id="141414"/>
    <lineage>
        <taxon>Eukaryota</taxon>
        <taxon>Sar</taxon>
        <taxon>Alveolata</taxon>
        <taxon>Ciliophora</taxon>
        <taxon>Intramacronucleata</taxon>
        <taxon>Spirotrichea</taxon>
        <taxon>Choreotrichia</taxon>
        <taxon>Choreotrichida</taxon>
        <taxon>Strombidinopsidae</taxon>
        <taxon>Strombidinopsis</taxon>
    </lineage>
</organism>
<proteinExistence type="predicted"/>
<evidence type="ECO:0000256" key="1">
    <source>
        <dbReference type="SAM" id="MobiDB-lite"/>
    </source>
</evidence>
<feature type="compositionally biased region" description="Low complexity" evidence="1">
    <location>
        <begin position="179"/>
        <end position="192"/>
    </location>
</feature>
<reference evidence="2" key="1">
    <citation type="submission" date="2021-01" db="EMBL/GenBank/DDBJ databases">
        <authorList>
            <person name="Corre E."/>
            <person name="Pelletier E."/>
            <person name="Niang G."/>
            <person name="Scheremetjew M."/>
            <person name="Finn R."/>
            <person name="Kale V."/>
            <person name="Holt S."/>
            <person name="Cochrane G."/>
            <person name="Meng A."/>
            <person name="Brown T."/>
            <person name="Cohen L."/>
        </authorList>
    </citation>
    <scope>NUCLEOTIDE SEQUENCE</scope>
    <source>
        <strain evidence="2">SPMC142</strain>
    </source>
</reference>
<feature type="compositionally biased region" description="Basic and acidic residues" evidence="1">
    <location>
        <begin position="203"/>
        <end position="214"/>
    </location>
</feature>
<dbReference type="GO" id="GO:0007034">
    <property type="term" value="P:vacuolar transport"/>
    <property type="evidence" value="ECO:0007669"/>
    <property type="project" value="InterPro"/>
</dbReference>
<dbReference type="PANTHER" id="PTHR10476">
    <property type="entry name" value="CHARGED MULTIVESICULAR BODY PROTEIN"/>
    <property type="match status" value="1"/>
</dbReference>
<dbReference type="EMBL" id="HBIQ01003176">
    <property type="protein sequence ID" value="CAE0519926.1"/>
    <property type="molecule type" value="Transcribed_RNA"/>
</dbReference>
<accession>A0A7S3VUW6</accession>
<dbReference type="AlphaFoldDB" id="A0A7S3VUW6"/>
<feature type="compositionally biased region" description="Acidic residues" evidence="1">
    <location>
        <begin position="193"/>
        <end position="202"/>
    </location>
</feature>
<name>A0A7S3VUW6_9SPIT</name>
<dbReference type="InterPro" id="IPR005024">
    <property type="entry name" value="Snf7_fam"/>
</dbReference>
<protein>
    <submittedName>
        <fullName evidence="2">Uncharacterized protein</fullName>
    </submittedName>
</protein>
<evidence type="ECO:0000313" key="2">
    <source>
        <dbReference type="EMBL" id="CAE0519926.1"/>
    </source>
</evidence>
<gene>
    <name evidence="2" type="ORF">SACU0126_LOCUS1208</name>
</gene>
<sequence>MLGLSAAIQPDPKEQVNKWKKEMRSEARKLDRQILRINREEEKIKRSIKDAAKRGDTSSCKTYAREIVRSRKAVTRLHTTKAQMNSVVMQMQNQLSQQKLMGTLSKSSDIMKAMNRLVKVEGISETMQTMQREMCKAGVIEEMVDNAFEALNDEDDEAEADAQVSQVLAELAAQQTGGMAAAPRRQVAQAAAEQEEEEEEDMETMRARLEQIKQ</sequence>
<dbReference type="Gene3D" id="6.10.140.1230">
    <property type="match status" value="1"/>
</dbReference>